<gene>
    <name evidence="1" type="ORF">LENED_010088</name>
</gene>
<accession>A0A1Q3ELG5</accession>
<sequence length="88" mass="10106">MHNLNIAHNDAKDTNIMINWSPINDVLIHGASVDMKADWSGPAKPRRLTTQVKYYRLELIRAGWGELGMPAKRNVEFLSDFFQKANHE</sequence>
<evidence type="ECO:0008006" key="3">
    <source>
        <dbReference type="Google" id="ProtNLM"/>
    </source>
</evidence>
<reference evidence="1 2" key="1">
    <citation type="submission" date="2016-08" db="EMBL/GenBank/DDBJ databases">
        <authorList>
            <consortium name="Lentinula edodes genome sequencing consortium"/>
            <person name="Sakamoto Y."/>
            <person name="Nakade K."/>
            <person name="Sato S."/>
            <person name="Yoshida Y."/>
            <person name="Miyazaki K."/>
            <person name="Natsume S."/>
            <person name="Konno N."/>
        </authorList>
    </citation>
    <scope>NUCLEOTIDE SEQUENCE [LARGE SCALE GENOMIC DNA]</scope>
    <source>
        <strain evidence="1 2">NBRC 111202</strain>
    </source>
</reference>
<protein>
    <recommendedName>
        <fullName evidence="3">Protein kinase domain-containing protein</fullName>
    </recommendedName>
</protein>
<reference evidence="1 2" key="2">
    <citation type="submission" date="2017-02" db="EMBL/GenBank/DDBJ databases">
        <title>A genome survey and senescence transcriptome analysis in Lentinula edodes.</title>
        <authorList>
            <person name="Sakamoto Y."/>
            <person name="Nakade K."/>
            <person name="Sato S."/>
            <person name="Yoshida Y."/>
            <person name="Miyazaki K."/>
            <person name="Natsume S."/>
            <person name="Konno N."/>
        </authorList>
    </citation>
    <scope>NUCLEOTIDE SEQUENCE [LARGE SCALE GENOMIC DNA]</scope>
    <source>
        <strain evidence="1 2">NBRC 111202</strain>
    </source>
</reference>
<evidence type="ECO:0000313" key="2">
    <source>
        <dbReference type="Proteomes" id="UP000188533"/>
    </source>
</evidence>
<organism evidence="1 2">
    <name type="scientific">Lentinula edodes</name>
    <name type="common">Shiitake mushroom</name>
    <name type="synonym">Lentinus edodes</name>
    <dbReference type="NCBI Taxonomy" id="5353"/>
    <lineage>
        <taxon>Eukaryota</taxon>
        <taxon>Fungi</taxon>
        <taxon>Dikarya</taxon>
        <taxon>Basidiomycota</taxon>
        <taxon>Agaricomycotina</taxon>
        <taxon>Agaricomycetes</taxon>
        <taxon>Agaricomycetidae</taxon>
        <taxon>Agaricales</taxon>
        <taxon>Marasmiineae</taxon>
        <taxon>Omphalotaceae</taxon>
        <taxon>Lentinula</taxon>
    </lineage>
</organism>
<dbReference type="Proteomes" id="UP000188533">
    <property type="component" value="Unassembled WGS sequence"/>
</dbReference>
<keyword evidence="2" id="KW-1185">Reference proteome</keyword>
<evidence type="ECO:0000313" key="1">
    <source>
        <dbReference type="EMBL" id="GAW08053.1"/>
    </source>
</evidence>
<proteinExistence type="predicted"/>
<dbReference type="AlphaFoldDB" id="A0A1Q3ELG5"/>
<dbReference type="EMBL" id="BDGU01000552">
    <property type="protein sequence ID" value="GAW08053.1"/>
    <property type="molecule type" value="Genomic_DNA"/>
</dbReference>
<name>A0A1Q3ELG5_LENED</name>
<comment type="caution">
    <text evidence="1">The sequence shown here is derived from an EMBL/GenBank/DDBJ whole genome shotgun (WGS) entry which is preliminary data.</text>
</comment>